<dbReference type="RefSeq" id="WP_067986510.1">
    <property type="nucleotide sequence ID" value="NZ_VMSD01000008.1"/>
</dbReference>
<accession>A0ABQ6YID2</accession>
<reference evidence="2 3" key="1">
    <citation type="submission" date="2019-07" db="EMBL/GenBank/DDBJ databases">
        <title>Genomic Encyclopedia of Type Strains, Phase IV (KMG-IV): sequencing the most valuable type-strain genomes for metagenomic binning, comparative biology and taxonomic classification.</title>
        <authorList>
            <person name="Goeker M."/>
        </authorList>
    </citation>
    <scope>NUCLEOTIDE SEQUENCE [LARGE SCALE GENOMIC DNA]</scope>
    <source>
        <strain evidence="2 3">DSM 44831</strain>
    </source>
</reference>
<sequence>MSVVVPVGWAIVAKPAGTKSDYSVRAASREPCSDAVIRELVLARGPGNPPQGRERGASGLPWVWFMQAEIRGRHYIYVVVREWTELTDGTSRPIATNRLVCVDLDAFLTSGCGFADLYTVVSELELPVDPDRPGAGDPASLELSASTPALEGVTGWGAVADAAAALLETSVTLVNGPTALVDRLAVFDAIAALLPGGARSWLSASSWADAAVSRLPKLIFAQRGRGGDTVIDLANPRPTLLSSSSAAYRELLDTLCAKHTRPVVLDHLGRQVAVRDRDPAQVMMALADLDLASVVADKAERGQVDVAEVRRLGLQDRFGDLTDEQLRRVVQYYLVVARADDLHRDRALIGKYLYFDQDGFADALYRLLEEQPSPQTVRELAEVTQTVDLARMFVEALQRAYNTDRALFDQVELAETVLTLTEQDYWTVALAPLVAGIPGLARVAARRVFFTSGTRGPWVAHVAAAAGAQSPWTTLSSALDGALGAVSPAVIDELWQFDPDLVRELLVRASVNEPERVEDLLDGILPVLRHHIAEPMPPALVSQLADMVVADPNRQADIDFVLYSKHSRPKSGFNEPDDAYRARLIDLIDSTSMPQQDRTRLITAIADRLTPYWSGQHPKSTLDGLWRLTHPAGAAETALAAVLRAIGIEDTTTNGRLSHSPYLGRWHHELRVDTSTTSASASARIRSLTHSASVPEVATAIAQAGQSGLRPADIVALLRATSWRGRTASSWFQLANRVTMELVERGAAQPAEPGAALIHAWAEGEFGVRTDAEVQTFGRYVKAQTELSKRMSDSLGSNSSRWGVRSVASALGRGMGGRKQQGERNDTIER</sequence>
<keyword evidence="3" id="KW-1185">Reference proteome</keyword>
<evidence type="ECO:0000256" key="1">
    <source>
        <dbReference type="SAM" id="MobiDB-lite"/>
    </source>
</evidence>
<evidence type="ECO:0000313" key="2">
    <source>
        <dbReference type="EMBL" id="KAF0845291.1"/>
    </source>
</evidence>
<dbReference type="Proteomes" id="UP000798951">
    <property type="component" value="Unassembled WGS sequence"/>
</dbReference>
<evidence type="ECO:0000313" key="3">
    <source>
        <dbReference type="Proteomes" id="UP000798951"/>
    </source>
</evidence>
<feature type="compositionally biased region" description="Basic and acidic residues" evidence="1">
    <location>
        <begin position="820"/>
        <end position="830"/>
    </location>
</feature>
<name>A0ABQ6YID2_9NOCA</name>
<protein>
    <submittedName>
        <fullName evidence="2">Uncharacterized protein</fullName>
    </submittedName>
</protein>
<organism evidence="2 3">
    <name type="scientific">Nocardia caishijiensis</name>
    <dbReference type="NCBI Taxonomy" id="184756"/>
    <lineage>
        <taxon>Bacteria</taxon>
        <taxon>Bacillati</taxon>
        <taxon>Actinomycetota</taxon>
        <taxon>Actinomycetes</taxon>
        <taxon>Mycobacteriales</taxon>
        <taxon>Nocardiaceae</taxon>
        <taxon>Nocardia</taxon>
    </lineage>
</organism>
<dbReference type="EMBL" id="VMSD01000008">
    <property type="protein sequence ID" value="KAF0845291.1"/>
    <property type="molecule type" value="Genomic_DNA"/>
</dbReference>
<proteinExistence type="predicted"/>
<comment type="caution">
    <text evidence="2">The sequence shown here is derived from an EMBL/GenBank/DDBJ whole genome shotgun (WGS) entry which is preliminary data.</text>
</comment>
<feature type="region of interest" description="Disordered" evidence="1">
    <location>
        <begin position="809"/>
        <end position="830"/>
    </location>
</feature>
<gene>
    <name evidence="2" type="ORF">FNL39_10899</name>
</gene>